<dbReference type="AlphaFoldDB" id="A0A4Z2FDH8"/>
<feature type="compositionally biased region" description="Gly residues" evidence="1">
    <location>
        <begin position="204"/>
        <end position="215"/>
    </location>
</feature>
<evidence type="ECO:0000313" key="3">
    <source>
        <dbReference type="Proteomes" id="UP000314294"/>
    </source>
</evidence>
<evidence type="ECO:0000313" key="2">
    <source>
        <dbReference type="EMBL" id="TNN39286.1"/>
    </source>
</evidence>
<name>A0A4Z2FDH8_9TELE</name>
<protein>
    <submittedName>
        <fullName evidence="2">Uncharacterized protein</fullName>
    </submittedName>
</protein>
<sequence length="245" mass="27178">MIRVPSSPSASPPPWFLLFHCLTRPLTLRPPSGSGAPAVKSLAESVTVVFWFQRATRSEAGRARRRRALTSWRHLEQSRSLTLVSSLSPPPPPLLLSSSPPPLLHLLHLLHLLLHLGLLHVVDLRLELLQLPLVPPLVLEEARVLLLSLLQLQEVSVHLLETLLVVLLHAAGLLLRQVGQVGLEVGCEGSEVRGQPVEEVRGQRSGGVGQDYGGGEDQRSEIRDQRSKIRDQRSEIKDQRLEIRD</sequence>
<proteinExistence type="predicted"/>
<dbReference type="Proteomes" id="UP000314294">
    <property type="component" value="Unassembled WGS sequence"/>
</dbReference>
<organism evidence="2 3">
    <name type="scientific">Liparis tanakae</name>
    <name type="common">Tanaka's snailfish</name>
    <dbReference type="NCBI Taxonomy" id="230148"/>
    <lineage>
        <taxon>Eukaryota</taxon>
        <taxon>Metazoa</taxon>
        <taxon>Chordata</taxon>
        <taxon>Craniata</taxon>
        <taxon>Vertebrata</taxon>
        <taxon>Euteleostomi</taxon>
        <taxon>Actinopterygii</taxon>
        <taxon>Neopterygii</taxon>
        <taxon>Teleostei</taxon>
        <taxon>Neoteleostei</taxon>
        <taxon>Acanthomorphata</taxon>
        <taxon>Eupercaria</taxon>
        <taxon>Perciformes</taxon>
        <taxon>Cottioidei</taxon>
        <taxon>Cottales</taxon>
        <taxon>Liparidae</taxon>
        <taxon>Liparis</taxon>
    </lineage>
</organism>
<keyword evidence="3" id="KW-1185">Reference proteome</keyword>
<gene>
    <name evidence="2" type="ORF">EYF80_050555</name>
</gene>
<comment type="caution">
    <text evidence="2">The sequence shown here is derived from an EMBL/GenBank/DDBJ whole genome shotgun (WGS) entry which is preliminary data.</text>
</comment>
<reference evidence="2 3" key="1">
    <citation type="submission" date="2019-03" db="EMBL/GenBank/DDBJ databases">
        <title>First draft genome of Liparis tanakae, snailfish: a comprehensive survey of snailfish specific genes.</title>
        <authorList>
            <person name="Kim W."/>
            <person name="Song I."/>
            <person name="Jeong J.-H."/>
            <person name="Kim D."/>
            <person name="Kim S."/>
            <person name="Ryu S."/>
            <person name="Song J.Y."/>
            <person name="Lee S.K."/>
        </authorList>
    </citation>
    <scope>NUCLEOTIDE SEQUENCE [LARGE SCALE GENOMIC DNA]</scope>
    <source>
        <tissue evidence="2">Muscle</tissue>
    </source>
</reference>
<dbReference type="EMBL" id="SRLO01001293">
    <property type="protein sequence ID" value="TNN39286.1"/>
    <property type="molecule type" value="Genomic_DNA"/>
</dbReference>
<accession>A0A4Z2FDH8</accession>
<feature type="region of interest" description="Disordered" evidence="1">
    <location>
        <begin position="196"/>
        <end position="245"/>
    </location>
</feature>
<evidence type="ECO:0000256" key="1">
    <source>
        <dbReference type="SAM" id="MobiDB-lite"/>
    </source>
</evidence>
<feature type="compositionally biased region" description="Basic and acidic residues" evidence="1">
    <location>
        <begin position="216"/>
        <end position="245"/>
    </location>
</feature>